<name>A0A4U3M6S0_9ACTN</name>
<dbReference type="InterPro" id="IPR038729">
    <property type="entry name" value="Rad50/SbcC_AAA"/>
</dbReference>
<sequence length="430" mass="47025">MYVTEIKISDVKGFTGARDVDLRLTRPDGSHAGWTVLAGRNGSGKTTILRAIALALAGPDVALSLTLDFEGWVTDERAQATVTTGFTQDADDVSTDDRPLLLGTVISWRPSGHHIGRAMMIGHTPDAKLGPWAPDLQGWFYAGYGPFRRLVGGSAEAQRLMQRPGPVSRLATLFNEDASLAEGVTWLIDLHLRRLEGNRQAAALLTFALRLLNDGLLPDGFQVDRVDSDGLWARRDGRRIPMREMSDGYRAVTALVLDLVRQMSAAFPESAPSAAITRSGVVLIDEIDAHLHVSWQQKIGGWLKAHFPNIQFIVTTHSPYICQSADPGGLIRLPGVDEDASPAVVNDDLYERVVYGSGDDALLSDLFGIETPYSPRAEAMRRRLVVLERAVLRGQATPEEEGEFEELQETLNSSLTARVDEVAARIRPAE</sequence>
<dbReference type="SMART" id="SM00382">
    <property type="entry name" value="AAA"/>
    <property type="match status" value="1"/>
</dbReference>
<dbReference type="Proteomes" id="UP000308705">
    <property type="component" value="Unassembled WGS sequence"/>
</dbReference>
<dbReference type="AlphaFoldDB" id="A0A4U3M6S0"/>
<dbReference type="EMBL" id="SZQA01000040">
    <property type="protein sequence ID" value="TKK83889.1"/>
    <property type="molecule type" value="Genomic_DNA"/>
</dbReference>
<dbReference type="Gene3D" id="3.40.50.300">
    <property type="entry name" value="P-loop containing nucleotide triphosphate hydrolases"/>
    <property type="match status" value="2"/>
</dbReference>
<dbReference type="GO" id="GO:0006302">
    <property type="term" value="P:double-strand break repair"/>
    <property type="evidence" value="ECO:0007669"/>
    <property type="project" value="InterPro"/>
</dbReference>
<dbReference type="PANTHER" id="PTHR43581">
    <property type="entry name" value="ATP/GTP PHOSPHATASE"/>
    <property type="match status" value="1"/>
</dbReference>
<dbReference type="PANTHER" id="PTHR43581:SF2">
    <property type="entry name" value="EXCINUCLEASE ATPASE SUBUNIT"/>
    <property type="match status" value="1"/>
</dbReference>
<dbReference type="Pfam" id="PF13476">
    <property type="entry name" value="AAA_23"/>
    <property type="match status" value="1"/>
</dbReference>
<dbReference type="InterPro" id="IPR027417">
    <property type="entry name" value="P-loop_NTPase"/>
</dbReference>
<dbReference type="Pfam" id="PF13304">
    <property type="entry name" value="AAA_21"/>
    <property type="match status" value="1"/>
</dbReference>
<dbReference type="GO" id="GO:0016887">
    <property type="term" value="F:ATP hydrolysis activity"/>
    <property type="evidence" value="ECO:0007669"/>
    <property type="project" value="InterPro"/>
</dbReference>
<feature type="domain" description="AAA+ ATPase" evidence="1">
    <location>
        <begin position="31"/>
        <end position="359"/>
    </location>
</feature>
<dbReference type="InterPro" id="IPR003593">
    <property type="entry name" value="AAA+_ATPase"/>
</dbReference>
<dbReference type="SUPFAM" id="SSF52540">
    <property type="entry name" value="P-loop containing nucleoside triphosphate hydrolases"/>
    <property type="match status" value="1"/>
</dbReference>
<dbReference type="InterPro" id="IPR003959">
    <property type="entry name" value="ATPase_AAA_core"/>
</dbReference>
<evidence type="ECO:0000313" key="3">
    <source>
        <dbReference type="Proteomes" id="UP000308705"/>
    </source>
</evidence>
<comment type="caution">
    <text evidence="2">The sequence shown here is derived from an EMBL/GenBank/DDBJ whole genome shotgun (WGS) entry which is preliminary data.</text>
</comment>
<accession>A0A4U3M6S0</accession>
<evidence type="ECO:0000259" key="1">
    <source>
        <dbReference type="SMART" id="SM00382"/>
    </source>
</evidence>
<gene>
    <name evidence="2" type="ORF">FDA94_32190</name>
</gene>
<protein>
    <submittedName>
        <fullName evidence="2">AAA family ATPase</fullName>
    </submittedName>
</protein>
<dbReference type="GO" id="GO:0005524">
    <property type="term" value="F:ATP binding"/>
    <property type="evidence" value="ECO:0007669"/>
    <property type="project" value="InterPro"/>
</dbReference>
<organism evidence="2 3">
    <name type="scientific">Herbidospora galbida</name>
    <dbReference type="NCBI Taxonomy" id="2575442"/>
    <lineage>
        <taxon>Bacteria</taxon>
        <taxon>Bacillati</taxon>
        <taxon>Actinomycetota</taxon>
        <taxon>Actinomycetes</taxon>
        <taxon>Streptosporangiales</taxon>
        <taxon>Streptosporangiaceae</taxon>
        <taxon>Herbidospora</taxon>
    </lineage>
</organism>
<proteinExistence type="predicted"/>
<dbReference type="OrthoDB" id="9815944at2"/>
<reference evidence="2 3" key="1">
    <citation type="submission" date="2019-04" db="EMBL/GenBank/DDBJ databases">
        <title>Herbidospora sp. NEAU-GS14.nov., a novel actinomycete isolated from soil.</title>
        <authorList>
            <person name="Han L."/>
        </authorList>
    </citation>
    <scope>NUCLEOTIDE SEQUENCE [LARGE SCALE GENOMIC DNA]</scope>
    <source>
        <strain evidence="2 3">NEAU-GS14</strain>
    </source>
</reference>
<dbReference type="RefSeq" id="WP_137250831.1">
    <property type="nucleotide sequence ID" value="NZ_SZQA01000040.1"/>
</dbReference>
<keyword evidence="3" id="KW-1185">Reference proteome</keyword>
<evidence type="ECO:0000313" key="2">
    <source>
        <dbReference type="EMBL" id="TKK83889.1"/>
    </source>
</evidence>
<dbReference type="InterPro" id="IPR051396">
    <property type="entry name" value="Bact_Antivir_Def_Nuclease"/>
</dbReference>